<feature type="compositionally biased region" description="Basic and acidic residues" evidence="1">
    <location>
        <begin position="74"/>
        <end position="140"/>
    </location>
</feature>
<dbReference type="Gene3D" id="3.60.10.10">
    <property type="entry name" value="Endonuclease/exonuclease/phosphatase"/>
    <property type="match status" value="1"/>
</dbReference>
<organism evidence="3 4">
    <name type="scientific">Coptotermes formosanus</name>
    <name type="common">Formosan subterranean termite</name>
    <dbReference type="NCBI Taxonomy" id="36987"/>
    <lineage>
        <taxon>Eukaryota</taxon>
        <taxon>Metazoa</taxon>
        <taxon>Ecdysozoa</taxon>
        <taxon>Arthropoda</taxon>
        <taxon>Hexapoda</taxon>
        <taxon>Insecta</taxon>
        <taxon>Pterygota</taxon>
        <taxon>Neoptera</taxon>
        <taxon>Polyneoptera</taxon>
        <taxon>Dictyoptera</taxon>
        <taxon>Blattodea</taxon>
        <taxon>Blattoidea</taxon>
        <taxon>Termitoidae</taxon>
        <taxon>Rhinotermitidae</taxon>
        <taxon>Coptotermes</taxon>
    </lineage>
</organism>
<feature type="domain" description="Endonuclease/exonuclease/phosphatase" evidence="2">
    <location>
        <begin position="364"/>
        <end position="470"/>
    </location>
</feature>
<dbReference type="OrthoDB" id="414730at2759"/>
<gene>
    <name evidence="3" type="ORF">Cfor_03173</name>
</gene>
<dbReference type="Proteomes" id="UP000502823">
    <property type="component" value="Unassembled WGS sequence"/>
</dbReference>
<evidence type="ECO:0000313" key="3">
    <source>
        <dbReference type="EMBL" id="GFG38371.1"/>
    </source>
</evidence>
<evidence type="ECO:0000313" key="4">
    <source>
        <dbReference type="Proteomes" id="UP000502823"/>
    </source>
</evidence>
<proteinExistence type="predicted"/>
<dbReference type="AlphaFoldDB" id="A0A6L2Q0G8"/>
<feature type="compositionally biased region" description="Low complexity" evidence="1">
    <location>
        <begin position="159"/>
        <end position="168"/>
    </location>
</feature>
<dbReference type="PANTHER" id="PTHR33776:SF4">
    <property type="entry name" value="ENDONUCLEASE_EXONUCLEASE_PHOSPHATASE DOMAIN-CONTAINING PROTEIN"/>
    <property type="match status" value="1"/>
</dbReference>
<dbReference type="GO" id="GO:0003824">
    <property type="term" value="F:catalytic activity"/>
    <property type="evidence" value="ECO:0007669"/>
    <property type="project" value="InterPro"/>
</dbReference>
<keyword evidence="4" id="KW-1185">Reference proteome</keyword>
<evidence type="ECO:0000256" key="1">
    <source>
        <dbReference type="SAM" id="MobiDB-lite"/>
    </source>
</evidence>
<feature type="region of interest" description="Disordered" evidence="1">
    <location>
        <begin position="190"/>
        <end position="233"/>
    </location>
</feature>
<accession>A0A6L2Q0G8</accession>
<feature type="compositionally biased region" description="Polar residues" evidence="1">
    <location>
        <begin position="142"/>
        <end position="151"/>
    </location>
</feature>
<dbReference type="InParanoid" id="A0A6L2Q0G8"/>
<dbReference type="EMBL" id="BLKM01012988">
    <property type="protein sequence ID" value="GFG38371.1"/>
    <property type="molecule type" value="Genomic_DNA"/>
</dbReference>
<dbReference type="InterPro" id="IPR036691">
    <property type="entry name" value="Endo/exonu/phosph_ase_sf"/>
</dbReference>
<name>A0A6L2Q0G8_COPFO</name>
<protein>
    <recommendedName>
        <fullName evidence="2">Endonuclease/exonuclease/phosphatase domain-containing protein</fullName>
    </recommendedName>
</protein>
<comment type="caution">
    <text evidence="3">The sequence shown here is derived from an EMBL/GenBank/DDBJ whole genome shotgun (WGS) entry which is preliminary data.</text>
</comment>
<dbReference type="Pfam" id="PF14529">
    <property type="entry name" value="Exo_endo_phos_2"/>
    <property type="match status" value="1"/>
</dbReference>
<dbReference type="SUPFAM" id="SSF56219">
    <property type="entry name" value="DNase I-like"/>
    <property type="match status" value="1"/>
</dbReference>
<evidence type="ECO:0000259" key="2">
    <source>
        <dbReference type="Pfam" id="PF14529"/>
    </source>
</evidence>
<sequence>MQLLLISHPTLKTKCRKKSSPLKNTEAGNVPNVDVVNRYELLHNLQDSQDDSVQPGTQRKVKLPETHDDLHLLNFREKDATSGTHGQDKNSLTRDRTQQKGVKSEQNRTLESEQEPKEKRNKVEGRDASQECRDHNKKEQGSIVTQINTPIQEDKNGRGYKNSGKNSGNDGGSHDIDIIVTQINTSIQNDKNGRVYKNSGKNSGNDRGSLDSDIESVVGQNQGGSIDKNGEVKNNSMEPDAIQASSTNNQIEVDTYSQISVLHHNVQSISNKTAELDLLLKSSLENMDVLCFTEHWMKDDYLELIHIDQYKLVNYVSRKKSEHGGSCIYVKNDIRTRELNYLRDLREEKEFEMSATELVDYDFIILCIYRPPNSNFQNFLNILESIIQKIHSKQKKIFICGDWNLNFMVDNKRTLDVKNLLESYNLINLVRLPTRITPTSKSLIDVVIINKQYSESEISIVEMGYSDHLAQVTNIITGKGKRNNTLVVKRHLTNRNIEEFIRLLAKESWCEVLNNSDVDASLRVFMDSFLHCFEIAFPYLKKRVRIYKNKNWLTMGLITSCKKMKWLNSLKKRVTLNNETLRYIKKYNKIYEKVLKEAKQRDNDRYVTRASNKTKAMWQLINRKIGRTEDDNKLELKLGNNLITNPKEITEILNEYFTNITTNLTKPSIEHNNMLSQKINTCATSVFIYPVTEDEVVNMAKTLKNKHTSGPDDIPECLVKKMYRTDKKTINTYI</sequence>
<dbReference type="InterPro" id="IPR005135">
    <property type="entry name" value="Endo/exonuclease/phosphatase"/>
</dbReference>
<reference evidence="4" key="1">
    <citation type="submission" date="2020-01" db="EMBL/GenBank/DDBJ databases">
        <title>Draft genome sequence of the Termite Coptotermes fromosanus.</title>
        <authorList>
            <person name="Itakura S."/>
            <person name="Yosikawa Y."/>
            <person name="Umezawa K."/>
        </authorList>
    </citation>
    <scope>NUCLEOTIDE SEQUENCE [LARGE SCALE GENOMIC DNA]</scope>
</reference>
<feature type="region of interest" description="Disordered" evidence="1">
    <location>
        <begin position="74"/>
        <end position="175"/>
    </location>
</feature>
<dbReference type="PANTHER" id="PTHR33776">
    <property type="entry name" value="ENDO/EXONUCLEASE/PHOSPHATASE DOMAIN-CONTAINING PROTEIN"/>
    <property type="match status" value="1"/>
</dbReference>